<keyword evidence="4" id="KW-1185">Reference proteome</keyword>
<name>A0ABV9QQQ2_9GAMM</name>
<evidence type="ECO:0000259" key="2">
    <source>
        <dbReference type="Pfam" id="PF14339"/>
    </source>
</evidence>
<dbReference type="PROSITE" id="PS51257">
    <property type="entry name" value="PROKAR_LIPOPROTEIN"/>
    <property type="match status" value="1"/>
</dbReference>
<dbReference type="Pfam" id="PF14339">
    <property type="entry name" value="DUF4394"/>
    <property type="match status" value="1"/>
</dbReference>
<dbReference type="EMBL" id="JBHSHD010000002">
    <property type="protein sequence ID" value="MFC4819097.1"/>
    <property type="molecule type" value="Genomic_DNA"/>
</dbReference>
<dbReference type="RefSeq" id="WP_380018835.1">
    <property type="nucleotide sequence ID" value="NZ_JBHSHD010000002.1"/>
</dbReference>
<keyword evidence="1" id="KW-0732">Signal</keyword>
<dbReference type="SUPFAM" id="SSF63825">
    <property type="entry name" value="YWTD domain"/>
    <property type="match status" value="1"/>
</dbReference>
<gene>
    <name evidence="3" type="ORF">ACFO6Q_02105</name>
</gene>
<proteinExistence type="predicted"/>
<dbReference type="InterPro" id="IPR025507">
    <property type="entry name" value="DUF4394"/>
</dbReference>
<feature type="signal peptide" evidence="1">
    <location>
        <begin position="1"/>
        <end position="23"/>
    </location>
</feature>
<dbReference type="InterPro" id="IPR015943">
    <property type="entry name" value="WD40/YVTN_repeat-like_dom_sf"/>
</dbReference>
<feature type="chain" id="PRO_5046713572" evidence="1">
    <location>
        <begin position="24"/>
        <end position="800"/>
    </location>
</feature>
<comment type="caution">
    <text evidence="3">The sequence shown here is derived from an EMBL/GenBank/DDBJ whole genome shotgun (WGS) entry which is preliminary data.</text>
</comment>
<organism evidence="3 4">
    <name type="scientific">Dokdonella ginsengisoli</name>
    <dbReference type="NCBI Taxonomy" id="363846"/>
    <lineage>
        <taxon>Bacteria</taxon>
        <taxon>Pseudomonadati</taxon>
        <taxon>Pseudomonadota</taxon>
        <taxon>Gammaproteobacteria</taxon>
        <taxon>Lysobacterales</taxon>
        <taxon>Rhodanobacteraceae</taxon>
        <taxon>Dokdonella</taxon>
    </lineage>
</organism>
<evidence type="ECO:0000256" key="1">
    <source>
        <dbReference type="SAM" id="SignalP"/>
    </source>
</evidence>
<reference evidence="4" key="1">
    <citation type="journal article" date="2019" name="Int. J. Syst. Evol. Microbiol.">
        <title>The Global Catalogue of Microorganisms (GCM) 10K type strain sequencing project: providing services to taxonomists for standard genome sequencing and annotation.</title>
        <authorList>
            <consortium name="The Broad Institute Genomics Platform"/>
            <consortium name="The Broad Institute Genome Sequencing Center for Infectious Disease"/>
            <person name="Wu L."/>
            <person name="Ma J."/>
        </authorList>
    </citation>
    <scope>NUCLEOTIDE SEQUENCE [LARGE SCALE GENOMIC DNA]</scope>
    <source>
        <strain evidence="4">CCUG 30340</strain>
    </source>
</reference>
<dbReference type="Gene3D" id="2.60.120.260">
    <property type="entry name" value="Galactose-binding domain-like"/>
    <property type="match status" value="1"/>
</dbReference>
<dbReference type="Proteomes" id="UP001595886">
    <property type="component" value="Unassembled WGS sequence"/>
</dbReference>
<sequence length="800" mass="80804">MARRIHPILPAFAALTLACAAQADEGASLRTRSTLPPAAQPARPAAVAAQATPASIGQVLGSVPAYALEMRLTFARQYSTFDVSSPASSASIGPQPTDSTLWTATFVGNDFSKQYLIGDENVLRTISTADATVTDVGPAASPVDGEYWVGMKWDPTTDTVFAVACNHVVGIGCHLYTIDPATAAVATVAPLAGGAADYLPVDIAINSAGEMYAVSIIEPYDNYLIKIDKTDGGVQVIGPTGVSAAYAQGMDFDKSTDTLYWTAFGALGAGGAFQGQVYTLDVNTGAVTLLGPTPNGGSEIWALAIATAAPSAEGHSWTFDDVAAPALPAGWSTAADGVDTAWATQSDVFDSAPNAAHIAEAEAAGEASLYSPVVTPAAGSELAFRHRWALETSPYDGGVLEISIDGAPFDDILAAGGSFVSGGYTNTMFGCCGGNPIGAREAWAGGTQATFLNTRVTLPAAAAGHAVQFRWRFGTDSSTAAPGANGWWIDSVTLGPAGASGPAAALSAPSLALEVPAGATVAAPIVLTDVGAAALDYSTALAAADCAAPGGVDWLSSTPASGQLAAGASAPLWIAVNAASLLPGDHSAVLCVATSDPDHALLAVPVTATVTASASGDGLFCSGFESGEDGQCGGATVIGDVVRSGPLNWPVPADLDGIAIDLVTGTHGPWSADRIDDVNLYANDGGSGQALYVYWYADLVTEAAVGGVVDVGGSGGIRYSVLQSGALVGPYSTVFFAPNSTSLDNWLAGATGYLGVEFYNEQTGQLNFGYVHLQAGGGAGFPATVLDYAYDRSGNAITIP</sequence>
<evidence type="ECO:0000313" key="4">
    <source>
        <dbReference type="Proteomes" id="UP001595886"/>
    </source>
</evidence>
<protein>
    <submittedName>
        <fullName evidence="3">DUF4394 domain-containing protein</fullName>
    </submittedName>
</protein>
<accession>A0ABV9QQQ2</accession>
<evidence type="ECO:0000313" key="3">
    <source>
        <dbReference type="EMBL" id="MFC4819097.1"/>
    </source>
</evidence>
<dbReference type="Gene3D" id="2.130.10.10">
    <property type="entry name" value="YVTN repeat-like/Quinoprotein amine dehydrogenase"/>
    <property type="match status" value="1"/>
</dbReference>
<feature type="domain" description="DUF4394" evidence="2">
    <location>
        <begin position="115"/>
        <end position="302"/>
    </location>
</feature>